<dbReference type="AlphaFoldDB" id="A0A8S1FA99"/>
<evidence type="ECO:0000256" key="2">
    <source>
        <dbReference type="ARBA" id="ARBA00004477"/>
    </source>
</evidence>
<organism evidence="17 18">
    <name type="scientific">Caenorhabditis bovis</name>
    <dbReference type="NCBI Taxonomy" id="2654633"/>
    <lineage>
        <taxon>Eukaryota</taxon>
        <taxon>Metazoa</taxon>
        <taxon>Ecdysozoa</taxon>
        <taxon>Nematoda</taxon>
        <taxon>Chromadorea</taxon>
        <taxon>Rhabditida</taxon>
        <taxon>Rhabditina</taxon>
        <taxon>Rhabditomorpha</taxon>
        <taxon>Rhabditoidea</taxon>
        <taxon>Rhabditidae</taxon>
        <taxon>Peloderinae</taxon>
        <taxon>Caenorhabditis</taxon>
    </lineage>
</organism>
<comment type="similarity">
    <text evidence="4">Belongs to the SWP1 family.</text>
</comment>
<dbReference type="GO" id="GO:0006487">
    <property type="term" value="P:protein N-linked glycosylation"/>
    <property type="evidence" value="ECO:0007669"/>
    <property type="project" value="TreeGrafter"/>
</dbReference>
<evidence type="ECO:0000256" key="4">
    <source>
        <dbReference type="ARBA" id="ARBA00009038"/>
    </source>
</evidence>
<feature type="domain" description="Ribophorin II third" evidence="15">
    <location>
        <begin position="25"/>
        <end position="151"/>
    </location>
</feature>
<evidence type="ECO:0000256" key="3">
    <source>
        <dbReference type="ARBA" id="ARBA00004922"/>
    </source>
</evidence>
<dbReference type="InterPro" id="IPR008814">
    <property type="entry name" value="Swp1"/>
</dbReference>
<evidence type="ECO:0000256" key="14">
    <source>
        <dbReference type="SAM" id="SignalP"/>
    </source>
</evidence>
<keyword evidence="6 13" id="KW-0812">Transmembrane</keyword>
<dbReference type="OrthoDB" id="432292at2759"/>
<dbReference type="InterPro" id="IPR056790">
    <property type="entry name" value="Ribophorin_II_C"/>
</dbReference>
<feature type="signal peptide" evidence="14">
    <location>
        <begin position="1"/>
        <end position="16"/>
    </location>
</feature>
<protein>
    <recommendedName>
        <fullName evidence="5">Dolichyl-diphosphooligosaccharide--protein glycosyltransferase subunit 2</fullName>
    </recommendedName>
    <alternativeName>
        <fullName evidence="12">Ribophorin II</fullName>
    </alternativeName>
    <alternativeName>
        <fullName evidence="11">Ribophorin-2</fullName>
    </alternativeName>
</protein>
<evidence type="ECO:0000313" key="17">
    <source>
        <dbReference type="EMBL" id="CAB3408054.1"/>
    </source>
</evidence>
<feature type="transmembrane region" description="Helical" evidence="13">
    <location>
        <begin position="223"/>
        <end position="241"/>
    </location>
</feature>
<comment type="subcellular location">
    <subcellularLocation>
        <location evidence="2">Endoplasmic reticulum membrane</location>
        <topology evidence="2">Multi-pass membrane protein</topology>
    </subcellularLocation>
</comment>
<keyword evidence="10 13" id="KW-0472">Membrane</keyword>
<dbReference type="PANTHER" id="PTHR12640:SF0">
    <property type="entry name" value="DOLICHYL-DIPHOSPHOOLIGOSACCHARIDE--PROTEIN GLYCOSYLTRANSFERASE SUBUNIT 2"/>
    <property type="match status" value="1"/>
</dbReference>
<keyword evidence="9 13" id="KW-1133">Transmembrane helix</keyword>
<feature type="domain" description="Ribophorin II C-terminal" evidence="16">
    <location>
        <begin position="178"/>
        <end position="275"/>
    </location>
</feature>
<keyword evidence="8" id="KW-0256">Endoplasmic reticulum</keyword>
<proteinExistence type="inferred from homology"/>
<feature type="transmembrane region" description="Helical" evidence="13">
    <location>
        <begin position="253"/>
        <end position="273"/>
    </location>
</feature>
<comment type="function">
    <text evidence="1">Subunit of the oligosaccharyl transferase (OST) complex that catalyzes the initial transfer of a defined glycan (Glc(3)Man(9)GlcNAc(2) in eukaryotes) from the lipid carrier dolichol-pyrophosphate to an asparagine residue within an Asn-X-Ser/Thr consensus motif in nascent polypeptide chains, the first step in protein N-glycosylation. N-glycosylation occurs cotranslationally and the complex associates with the Sec61 complex at the channel-forming translocon complex that mediates protein translocation across the endoplasmic reticulum (ER). All subunits are required for a maximal enzyme activity.</text>
</comment>
<evidence type="ECO:0000313" key="18">
    <source>
        <dbReference type="Proteomes" id="UP000494206"/>
    </source>
</evidence>
<dbReference type="Pfam" id="PF25147">
    <property type="entry name" value="Ribophorin_II_C"/>
    <property type="match status" value="1"/>
</dbReference>
<evidence type="ECO:0000256" key="12">
    <source>
        <dbReference type="ARBA" id="ARBA00032139"/>
    </source>
</evidence>
<evidence type="ECO:0000256" key="8">
    <source>
        <dbReference type="ARBA" id="ARBA00022824"/>
    </source>
</evidence>
<dbReference type="Proteomes" id="UP000494206">
    <property type="component" value="Unassembled WGS sequence"/>
</dbReference>
<sequence>MRPIIAILALITLAYAAVDDITVESFKIGFLAKDQDAKDEHLKKMAVFSKASGVLSGDANQRLYVKFDIQKKSDKSKVAPEQVFLRFEHSTGEDVILALESQSTGGYLYDTSLRVAAKKFNHLTGSFKASLIVGGKTVKNPINWTFADLELALPSNPPIVPKSQKISYDVLPEIVHQFRQPEKRPPAVISDAFTIICLLPLAFLLAVWFKIGINFDNAPASPWVIIFHGGLAGILALYLYFWIKIDMFETLKYLSVLGFITFVAGNRVLRALATDK</sequence>
<reference evidence="17 18" key="1">
    <citation type="submission" date="2020-04" db="EMBL/GenBank/DDBJ databases">
        <authorList>
            <person name="Laetsch R D."/>
            <person name="Stevens L."/>
            <person name="Kumar S."/>
            <person name="Blaxter L. M."/>
        </authorList>
    </citation>
    <scope>NUCLEOTIDE SEQUENCE [LARGE SCALE GENOMIC DNA]</scope>
</reference>
<keyword evidence="7 14" id="KW-0732">Signal</keyword>
<evidence type="ECO:0000256" key="6">
    <source>
        <dbReference type="ARBA" id="ARBA00022692"/>
    </source>
</evidence>
<feature type="chain" id="PRO_5044221901" description="Dolichyl-diphosphooligosaccharide--protein glycosyltransferase subunit 2" evidence="14">
    <location>
        <begin position="17"/>
        <end position="276"/>
    </location>
</feature>
<feature type="transmembrane region" description="Helical" evidence="13">
    <location>
        <begin position="192"/>
        <end position="211"/>
    </location>
</feature>
<gene>
    <name evidence="17" type="ORF">CBOVIS_LOCUS9887</name>
</gene>
<evidence type="ECO:0000256" key="1">
    <source>
        <dbReference type="ARBA" id="ARBA00002791"/>
    </source>
</evidence>
<dbReference type="EMBL" id="CADEPM010000006">
    <property type="protein sequence ID" value="CAB3408054.1"/>
    <property type="molecule type" value="Genomic_DNA"/>
</dbReference>
<dbReference type="GO" id="GO:0008250">
    <property type="term" value="C:oligosaccharyltransferase complex"/>
    <property type="evidence" value="ECO:0007669"/>
    <property type="project" value="InterPro"/>
</dbReference>
<keyword evidence="18" id="KW-1185">Reference proteome</keyword>
<comment type="pathway">
    <text evidence="3">Protein modification; protein glycosylation.</text>
</comment>
<evidence type="ECO:0000256" key="7">
    <source>
        <dbReference type="ARBA" id="ARBA00022729"/>
    </source>
</evidence>
<comment type="caution">
    <text evidence="17">The sequence shown here is derived from an EMBL/GenBank/DDBJ whole genome shotgun (WGS) entry which is preliminary data.</text>
</comment>
<evidence type="ECO:0000256" key="5">
    <source>
        <dbReference type="ARBA" id="ARBA00017612"/>
    </source>
</evidence>
<dbReference type="InterPro" id="IPR055374">
    <property type="entry name" value="Ribophorin_II_3rd"/>
</dbReference>
<evidence type="ECO:0000259" key="15">
    <source>
        <dbReference type="Pfam" id="PF23860"/>
    </source>
</evidence>
<evidence type="ECO:0000259" key="16">
    <source>
        <dbReference type="Pfam" id="PF25147"/>
    </source>
</evidence>
<dbReference type="Pfam" id="PF23860">
    <property type="entry name" value="Ribophorin_II_3rd"/>
    <property type="match status" value="1"/>
</dbReference>
<accession>A0A8S1FA99</accession>
<evidence type="ECO:0000256" key="10">
    <source>
        <dbReference type="ARBA" id="ARBA00023136"/>
    </source>
</evidence>
<evidence type="ECO:0000256" key="13">
    <source>
        <dbReference type="SAM" id="Phobius"/>
    </source>
</evidence>
<evidence type="ECO:0000256" key="11">
    <source>
        <dbReference type="ARBA" id="ARBA00030078"/>
    </source>
</evidence>
<name>A0A8S1FA99_9PELO</name>
<evidence type="ECO:0000256" key="9">
    <source>
        <dbReference type="ARBA" id="ARBA00022989"/>
    </source>
</evidence>
<dbReference type="PANTHER" id="PTHR12640">
    <property type="entry name" value="RIBOPHORIN II"/>
    <property type="match status" value="1"/>
</dbReference>